<feature type="region of interest" description="Disordered" evidence="1">
    <location>
        <begin position="180"/>
        <end position="205"/>
    </location>
</feature>
<keyword evidence="4" id="KW-1185">Reference proteome</keyword>
<gene>
    <name evidence="3" type="ORF">CC86DRAFT_34327</name>
</gene>
<accession>A0A6A6ZYF8</accession>
<evidence type="ECO:0000313" key="3">
    <source>
        <dbReference type="EMBL" id="KAF2825728.1"/>
    </source>
</evidence>
<feature type="compositionally biased region" description="Polar residues" evidence="1">
    <location>
        <begin position="180"/>
        <end position="192"/>
    </location>
</feature>
<proteinExistence type="predicted"/>
<evidence type="ECO:0000256" key="2">
    <source>
        <dbReference type="SAM" id="Phobius"/>
    </source>
</evidence>
<keyword evidence="2" id="KW-1133">Transmembrane helix</keyword>
<organism evidence="3 4">
    <name type="scientific">Ophiobolus disseminans</name>
    <dbReference type="NCBI Taxonomy" id="1469910"/>
    <lineage>
        <taxon>Eukaryota</taxon>
        <taxon>Fungi</taxon>
        <taxon>Dikarya</taxon>
        <taxon>Ascomycota</taxon>
        <taxon>Pezizomycotina</taxon>
        <taxon>Dothideomycetes</taxon>
        <taxon>Pleosporomycetidae</taxon>
        <taxon>Pleosporales</taxon>
        <taxon>Pleosporineae</taxon>
        <taxon>Phaeosphaeriaceae</taxon>
        <taxon>Ophiobolus</taxon>
    </lineage>
</organism>
<keyword evidence="2" id="KW-0472">Membrane</keyword>
<feature type="region of interest" description="Disordered" evidence="1">
    <location>
        <begin position="70"/>
        <end position="104"/>
    </location>
</feature>
<dbReference type="EMBL" id="MU006227">
    <property type="protein sequence ID" value="KAF2825728.1"/>
    <property type="molecule type" value="Genomic_DNA"/>
</dbReference>
<dbReference type="Proteomes" id="UP000799424">
    <property type="component" value="Unassembled WGS sequence"/>
</dbReference>
<evidence type="ECO:0000313" key="4">
    <source>
        <dbReference type="Proteomes" id="UP000799424"/>
    </source>
</evidence>
<dbReference type="AlphaFoldDB" id="A0A6A6ZYF8"/>
<name>A0A6A6ZYF8_9PLEO</name>
<dbReference type="OrthoDB" id="3065412at2759"/>
<reference evidence="3" key="1">
    <citation type="journal article" date="2020" name="Stud. Mycol.">
        <title>101 Dothideomycetes genomes: a test case for predicting lifestyles and emergence of pathogens.</title>
        <authorList>
            <person name="Haridas S."/>
            <person name="Albert R."/>
            <person name="Binder M."/>
            <person name="Bloem J."/>
            <person name="Labutti K."/>
            <person name="Salamov A."/>
            <person name="Andreopoulos B."/>
            <person name="Baker S."/>
            <person name="Barry K."/>
            <person name="Bills G."/>
            <person name="Bluhm B."/>
            <person name="Cannon C."/>
            <person name="Castanera R."/>
            <person name="Culley D."/>
            <person name="Daum C."/>
            <person name="Ezra D."/>
            <person name="Gonzalez J."/>
            <person name="Henrissat B."/>
            <person name="Kuo A."/>
            <person name="Liang C."/>
            <person name="Lipzen A."/>
            <person name="Lutzoni F."/>
            <person name="Magnuson J."/>
            <person name="Mondo S."/>
            <person name="Nolan M."/>
            <person name="Ohm R."/>
            <person name="Pangilinan J."/>
            <person name="Park H.-J."/>
            <person name="Ramirez L."/>
            <person name="Alfaro M."/>
            <person name="Sun H."/>
            <person name="Tritt A."/>
            <person name="Yoshinaga Y."/>
            <person name="Zwiers L.-H."/>
            <person name="Turgeon B."/>
            <person name="Goodwin S."/>
            <person name="Spatafora J."/>
            <person name="Crous P."/>
            <person name="Grigoriev I."/>
        </authorList>
    </citation>
    <scope>NUCLEOTIDE SEQUENCE</scope>
    <source>
        <strain evidence="3">CBS 113818</strain>
    </source>
</reference>
<keyword evidence="2" id="KW-0812">Transmembrane</keyword>
<feature type="compositionally biased region" description="Polar residues" evidence="1">
    <location>
        <begin position="83"/>
        <end position="96"/>
    </location>
</feature>
<sequence>MTLETVTVAPAAQIPGASITPPSIAPYQGTTAKLLQGHCGQPDYTILDGPTALWVPVVGCISSKSECCPTPMTSDTKPDAPLQTKSTGESQNKPNGNTGGRRAAFPVSALPKQGEITGCPQDYHTVTLSDGTACCPSSYWLWSTQVGGQVPCYSSLNKALVPPPMPDTLAYGEARTSVSGTNSRNVGISGTITPAPLSRPTASTNSKPTSAVVNIAFALRYDLAPKEEPALKSGAKIGIGVGAAAGGVMILVIIMIFIKRRTSRKRSKIGGYEEASVSQRFSSQVDMSRVAHEPAGVARTHGGVKYAGVSTKAVDP</sequence>
<evidence type="ECO:0000256" key="1">
    <source>
        <dbReference type="SAM" id="MobiDB-lite"/>
    </source>
</evidence>
<feature type="transmembrane region" description="Helical" evidence="2">
    <location>
        <begin position="237"/>
        <end position="258"/>
    </location>
</feature>
<protein>
    <submittedName>
        <fullName evidence="3">Uncharacterized protein</fullName>
    </submittedName>
</protein>